<dbReference type="GO" id="GO:0004523">
    <property type="term" value="F:RNA-DNA hybrid ribonuclease activity"/>
    <property type="evidence" value="ECO:0007669"/>
    <property type="project" value="InterPro"/>
</dbReference>
<keyword evidence="3" id="KW-1185">Reference proteome</keyword>
<reference evidence="2 3" key="1">
    <citation type="submission" date="2024-04" db="EMBL/GenBank/DDBJ databases">
        <authorList>
            <person name="Fracassetti M."/>
        </authorList>
    </citation>
    <scope>NUCLEOTIDE SEQUENCE [LARGE SCALE GENOMIC DNA]</scope>
</reference>
<dbReference type="GO" id="GO:0003676">
    <property type="term" value="F:nucleic acid binding"/>
    <property type="evidence" value="ECO:0007669"/>
    <property type="project" value="InterPro"/>
</dbReference>
<dbReference type="EMBL" id="OZ034820">
    <property type="protein sequence ID" value="CAL1399885.1"/>
    <property type="molecule type" value="Genomic_DNA"/>
</dbReference>
<proteinExistence type="predicted"/>
<dbReference type="AlphaFoldDB" id="A0AAV2FNJ8"/>
<dbReference type="PANTHER" id="PTHR47723:SF21">
    <property type="entry name" value="POLYNUCLEOTIDYL TRANSFERASE, RIBONUCLEASE H-LIKE SUPERFAMILY PROTEIN"/>
    <property type="match status" value="1"/>
</dbReference>
<protein>
    <recommendedName>
        <fullName evidence="1">RNase H type-1 domain-containing protein</fullName>
    </recommendedName>
</protein>
<evidence type="ECO:0000313" key="2">
    <source>
        <dbReference type="EMBL" id="CAL1399885.1"/>
    </source>
</evidence>
<dbReference type="PANTHER" id="PTHR47723">
    <property type="entry name" value="OS05G0353850 PROTEIN"/>
    <property type="match status" value="1"/>
</dbReference>
<evidence type="ECO:0000313" key="3">
    <source>
        <dbReference type="Proteomes" id="UP001497516"/>
    </source>
</evidence>
<dbReference type="Pfam" id="PF13456">
    <property type="entry name" value="RVT_3"/>
    <property type="match status" value="1"/>
</dbReference>
<dbReference type="InterPro" id="IPR053151">
    <property type="entry name" value="RNase_H-like"/>
</dbReference>
<organism evidence="2 3">
    <name type="scientific">Linum trigynum</name>
    <dbReference type="NCBI Taxonomy" id="586398"/>
    <lineage>
        <taxon>Eukaryota</taxon>
        <taxon>Viridiplantae</taxon>
        <taxon>Streptophyta</taxon>
        <taxon>Embryophyta</taxon>
        <taxon>Tracheophyta</taxon>
        <taxon>Spermatophyta</taxon>
        <taxon>Magnoliopsida</taxon>
        <taxon>eudicotyledons</taxon>
        <taxon>Gunneridae</taxon>
        <taxon>Pentapetalae</taxon>
        <taxon>rosids</taxon>
        <taxon>fabids</taxon>
        <taxon>Malpighiales</taxon>
        <taxon>Linaceae</taxon>
        <taxon>Linum</taxon>
    </lineage>
</organism>
<name>A0AAV2FNJ8_9ROSI</name>
<dbReference type="Proteomes" id="UP001497516">
    <property type="component" value="Chromosome 7"/>
</dbReference>
<sequence>MKLPEDEIVGRAYNFPEDYRAHQKVQVEVENNSAAQWGGWKKPQTGEVKINSDAETLREGGTGIGVVIRGVDGKFILAATRNMQGEMRPDTAEAYAAELGARLAQQCDETRFILETDWLSLVQ</sequence>
<evidence type="ECO:0000259" key="1">
    <source>
        <dbReference type="Pfam" id="PF13456"/>
    </source>
</evidence>
<accession>A0AAV2FNJ8</accession>
<gene>
    <name evidence="2" type="ORF">LTRI10_LOCUS40050</name>
</gene>
<dbReference type="InterPro" id="IPR002156">
    <property type="entry name" value="RNaseH_domain"/>
</dbReference>
<feature type="domain" description="RNase H type-1" evidence="1">
    <location>
        <begin position="58"/>
        <end position="123"/>
    </location>
</feature>